<evidence type="ECO:0000256" key="2">
    <source>
        <dbReference type="ARBA" id="ARBA00022588"/>
    </source>
</evidence>
<dbReference type="GO" id="GO:0008745">
    <property type="term" value="F:N-acetylmuramoyl-L-alanine amidase activity"/>
    <property type="evidence" value="ECO:0007669"/>
    <property type="project" value="InterPro"/>
</dbReference>
<reference evidence="7" key="1">
    <citation type="submission" date="2022-01" db="EMBL/GenBank/DDBJ databases">
        <authorList>
            <person name="King R."/>
        </authorList>
    </citation>
    <scope>NUCLEOTIDE SEQUENCE</scope>
</reference>
<dbReference type="PANTHER" id="PTHR11022:SF74">
    <property type="entry name" value="PEPTIDOGLYCAN-RECOGNITION PROTEIN SA"/>
    <property type="match status" value="1"/>
</dbReference>
<keyword evidence="2" id="KW-0399">Innate immunity</keyword>
<dbReference type="GO" id="GO:0009253">
    <property type="term" value="P:peptidoglycan catabolic process"/>
    <property type="evidence" value="ECO:0007669"/>
    <property type="project" value="InterPro"/>
</dbReference>
<dbReference type="InterPro" id="IPR036505">
    <property type="entry name" value="Amidase/PGRP_sf"/>
</dbReference>
<dbReference type="Proteomes" id="UP001153709">
    <property type="component" value="Chromosome 6"/>
</dbReference>
<dbReference type="InterPro" id="IPR002502">
    <property type="entry name" value="Amidase_domain"/>
</dbReference>
<keyword evidence="8" id="KW-1185">Reference proteome</keyword>
<dbReference type="Pfam" id="PF01510">
    <property type="entry name" value="Amidase_2"/>
    <property type="match status" value="1"/>
</dbReference>
<keyword evidence="3" id="KW-0391">Immunity</keyword>
<evidence type="ECO:0000256" key="4">
    <source>
        <dbReference type="SAM" id="MobiDB-lite"/>
    </source>
</evidence>
<evidence type="ECO:0000256" key="3">
    <source>
        <dbReference type="ARBA" id="ARBA00022859"/>
    </source>
</evidence>
<evidence type="ECO:0000256" key="1">
    <source>
        <dbReference type="ARBA" id="ARBA00007553"/>
    </source>
</evidence>
<dbReference type="SUPFAM" id="SSF55846">
    <property type="entry name" value="N-acetylmuramoyl-L-alanine amidase-like"/>
    <property type="match status" value="1"/>
</dbReference>
<protein>
    <recommendedName>
        <fullName evidence="6">Peptidoglycan recognition protein family domain-containing protein</fullName>
    </recommendedName>
</protein>
<dbReference type="EMBL" id="OU898281">
    <property type="protein sequence ID" value="CAG9835489.1"/>
    <property type="molecule type" value="Genomic_DNA"/>
</dbReference>
<proteinExistence type="inferred from homology"/>
<feature type="domain" description="Peptidoglycan recognition protein family" evidence="6">
    <location>
        <begin position="187"/>
        <end position="324"/>
    </location>
</feature>
<evidence type="ECO:0000259" key="6">
    <source>
        <dbReference type="SMART" id="SM00701"/>
    </source>
</evidence>
<evidence type="ECO:0000256" key="5">
    <source>
        <dbReference type="SAM" id="Phobius"/>
    </source>
</evidence>
<name>A0A9N9XDU8_DIABA</name>
<dbReference type="CDD" id="cd06583">
    <property type="entry name" value="PGRP"/>
    <property type="match status" value="1"/>
</dbReference>
<dbReference type="SMART" id="SM00701">
    <property type="entry name" value="PGRP"/>
    <property type="match status" value="1"/>
</dbReference>
<dbReference type="InterPro" id="IPR006619">
    <property type="entry name" value="PGRP_domain_met/bac"/>
</dbReference>
<sequence length="381" mass="42902">MSHRFSYPSLMGPNLDAKPSELPNSDVALSEYDDGYNNAGLEVCNEFAEVANRELINRELVNLENAVVNIDNSNDVIIGPVTQFNVNGNVTIYQNKDGQPVEIEEKPDISTPAYTETTFKQRRKKCPTFQITCWKERKIKLESILKISFFLIILSSCLLVYLFGISSINKNQGPPTDPCYGHTLGNYSVYYRYDYGGAPPTNRVFQPLPLGLVVIKDTNTITCNSLKNCSEIVRTLQDYDMIKGLYDLSENFLIAVDGSIYVARGWDVRNGFPIVSITVSFIGNFNRDLVTTDMVTSLKLLLRQGVELSKLAPDYIIVGENQTADSVSPGSHVFEILQEFCHYRDINLISKMAYDLLSAVFITVFKKTSFYRSQNEISCIE</sequence>
<keyword evidence="5" id="KW-1133">Transmembrane helix</keyword>
<organism evidence="7 8">
    <name type="scientific">Diabrotica balteata</name>
    <name type="common">Banded cucumber beetle</name>
    <dbReference type="NCBI Taxonomy" id="107213"/>
    <lineage>
        <taxon>Eukaryota</taxon>
        <taxon>Metazoa</taxon>
        <taxon>Ecdysozoa</taxon>
        <taxon>Arthropoda</taxon>
        <taxon>Hexapoda</taxon>
        <taxon>Insecta</taxon>
        <taxon>Pterygota</taxon>
        <taxon>Neoptera</taxon>
        <taxon>Endopterygota</taxon>
        <taxon>Coleoptera</taxon>
        <taxon>Polyphaga</taxon>
        <taxon>Cucujiformia</taxon>
        <taxon>Chrysomeloidea</taxon>
        <taxon>Chrysomelidae</taxon>
        <taxon>Galerucinae</taxon>
        <taxon>Diabroticina</taxon>
        <taxon>Diabroticites</taxon>
        <taxon>Diabrotica</taxon>
    </lineage>
</organism>
<dbReference type="GO" id="GO:0045087">
    <property type="term" value="P:innate immune response"/>
    <property type="evidence" value="ECO:0007669"/>
    <property type="project" value="UniProtKB-KW"/>
</dbReference>
<dbReference type="PANTHER" id="PTHR11022">
    <property type="entry name" value="PEPTIDOGLYCAN RECOGNITION PROTEIN"/>
    <property type="match status" value="1"/>
</dbReference>
<gene>
    <name evidence="7" type="ORF">DIABBA_LOCUS8678</name>
</gene>
<dbReference type="Gene3D" id="3.40.80.10">
    <property type="entry name" value="Peptidoglycan recognition protein-like"/>
    <property type="match status" value="1"/>
</dbReference>
<evidence type="ECO:0000313" key="8">
    <source>
        <dbReference type="Proteomes" id="UP001153709"/>
    </source>
</evidence>
<dbReference type="OrthoDB" id="10001926at2759"/>
<dbReference type="AlphaFoldDB" id="A0A9N9XDU8"/>
<dbReference type="GO" id="GO:0008270">
    <property type="term" value="F:zinc ion binding"/>
    <property type="evidence" value="ECO:0007669"/>
    <property type="project" value="InterPro"/>
</dbReference>
<feature type="transmembrane region" description="Helical" evidence="5">
    <location>
        <begin position="144"/>
        <end position="164"/>
    </location>
</feature>
<comment type="similarity">
    <text evidence="1">Belongs to the N-acetylmuramoyl-L-alanine amidase 2 family.</text>
</comment>
<keyword evidence="5" id="KW-0812">Transmembrane</keyword>
<dbReference type="InterPro" id="IPR015510">
    <property type="entry name" value="PGRP"/>
</dbReference>
<accession>A0A9N9XDU8</accession>
<evidence type="ECO:0000313" key="7">
    <source>
        <dbReference type="EMBL" id="CAG9835489.1"/>
    </source>
</evidence>
<feature type="region of interest" description="Disordered" evidence="4">
    <location>
        <begin position="1"/>
        <end position="22"/>
    </location>
</feature>
<keyword evidence="5" id="KW-0472">Membrane</keyword>